<evidence type="ECO:0000313" key="9">
    <source>
        <dbReference type="Proteomes" id="UP001159363"/>
    </source>
</evidence>
<dbReference type="Pfam" id="PF00287">
    <property type="entry name" value="Na_K-ATPase"/>
    <property type="match status" value="2"/>
</dbReference>
<keyword evidence="5" id="KW-1133">Transmembrane helix</keyword>
<evidence type="ECO:0000256" key="6">
    <source>
        <dbReference type="ARBA" id="ARBA00023136"/>
    </source>
</evidence>
<dbReference type="PANTHER" id="PTHR11523">
    <property type="entry name" value="SODIUM/POTASSIUM-DEPENDENT ATPASE BETA SUBUNIT"/>
    <property type="match status" value="1"/>
</dbReference>
<dbReference type="InterPro" id="IPR038702">
    <property type="entry name" value="Na/K_ATPase_sub_beta_sf"/>
</dbReference>
<comment type="subcellular location">
    <subcellularLocation>
        <location evidence="1">Membrane</location>
        <topology evidence="1">Single-pass type II membrane protein</topology>
    </subcellularLocation>
</comment>
<evidence type="ECO:0000256" key="4">
    <source>
        <dbReference type="ARBA" id="ARBA00022968"/>
    </source>
</evidence>
<evidence type="ECO:0000256" key="1">
    <source>
        <dbReference type="ARBA" id="ARBA00004606"/>
    </source>
</evidence>
<dbReference type="PANTHER" id="PTHR11523:SF46">
    <property type="entry name" value="SODIUM_POTASSIUM-TRANSPORTING ATPASE SUBUNIT BETA-2"/>
    <property type="match status" value="1"/>
</dbReference>
<proteinExistence type="inferred from homology"/>
<gene>
    <name evidence="8" type="ORF">PR048_021735</name>
</gene>
<comment type="caution">
    <text evidence="8">The sequence shown here is derived from an EMBL/GenBank/DDBJ whole genome shotgun (WGS) entry which is preliminary data.</text>
</comment>
<evidence type="ECO:0000256" key="7">
    <source>
        <dbReference type="SAM" id="MobiDB-lite"/>
    </source>
</evidence>
<accession>A0ABQ9GZ94</accession>
<keyword evidence="3" id="KW-0812">Transmembrane</keyword>
<dbReference type="InterPro" id="IPR000402">
    <property type="entry name" value="Na/K_ATPase_sub_beta"/>
</dbReference>
<dbReference type="Gene3D" id="2.60.40.1660">
    <property type="entry name" value="Na, k-atpase alpha subunit"/>
    <property type="match status" value="2"/>
</dbReference>
<protein>
    <recommendedName>
        <fullName evidence="10">Sodium/potassium-transporting ATPase subunit beta-2</fullName>
    </recommendedName>
</protein>
<sequence length="1044" mass="116108">MKSAESACNCGKSQLYKIYRCEIAGARLLATHRLRTREAPSNNQVKHVNSLLACLLAYGTPTWLNRAPSRHPNSLVQCSNGTVSCLKAQLTTKGEFIFDVIWELQKPVVEEIGQNTCVLFLKVFPRALSTLECFWFNLPPNSTIFMLDFLPDHQRAATFTVVWHVLWKRTITMSGLTVNMLFTCYLALQLKNLYYFGLGFRPMPPADNVESTLIWYKATDELNYKHWTESLKKFLEVYRKPGLTPGRGENIYSCDYGKPPHKGQVCNVDVKNWEPCTEENRFNYHKSSPCIFIKLNKIYNWVPEFYNSSVGLPADMPHDLKNYIADLEMKNASHMGPRERMTRSMNAKLPLQAMQHAPIWLEFRGETAQWLLSLGLGYQLSPSSGPAFPPTAQVHSPLTPAVTWPSYFPMLVENSTIIAATWVYSPGTPHCQHESIRNLTSGCRGGKFHSGLSLPLPPAKETFTDKGSNQGIGNAQEFPTFANLCTERYPAVPQEDSGFPWAIRDASLALSSFTLQLTLRYQSFSDQLPLNDIPRSPAMPSGADRGSKRIKVCALPEDISLTPAARSTSLVLELSADNQVLMTYQKLFSDCANNTRSSSVTFQTLFNTVAVAPEDAINTLALPPLVTATTLPPRAILAPPQPPRIVVIEGSFWTHQLSPCLLVMAIAHHYPLLVVVLNSPFWTTSEAGDREIISTSTNHSVGLRAPLYVKNTPNRRPPVLCTRCTVSIVDVQPEETQRSVSTPLNCAGLRIQSQAELQPCYNCTSQYPHPIVAAIHRGEDNPLGFANPWFGGNQTVNHRPSRAPTSITSASGPGPTSNHRLPSPQRSTIQQGNPAVVCQPIRWTKTAPPQLCTEQTGHAPCPLYRLCSGTSLLVTDVIDCRVTDQHETQLVIPGFLQVGIVLGDAVGQRIFSGISHLPCPCIPVLLHTHLISSLLALKTLLLRVVQISPLNSSLLNTVWVSCAGENPADVEYLGRIEYIPHRGFPGYFYPYENSVGYLSPILAIHLVRPRTGILINIECRAWARNIQHDRHERVGMVHFELMID</sequence>
<reference evidence="8 9" key="1">
    <citation type="submission" date="2023-02" db="EMBL/GenBank/DDBJ databases">
        <title>LHISI_Scaffold_Assembly.</title>
        <authorList>
            <person name="Stuart O.P."/>
            <person name="Cleave R."/>
            <person name="Magrath M.J.L."/>
            <person name="Mikheyev A.S."/>
        </authorList>
    </citation>
    <scope>NUCLEOTIDE SEQUENCE [LARGE SCALE GENOMIC DNA]</scope>
    <source>
        <strain evidence="8">Daus_M_001</strain>
        <tissue evidence="8">Leg muscle</tissue>
    </source>
</reference>
<comment type="similarity">
    <text evidence="2">Belongs to the X(+)/potassium ATPases subunit beta family.</text>
</comment>
<evidence type="ECO:0008006" key="10">
    <source>
        <dbReference type="Google" id="ProtNLM"/>
    </source>
</evidence>
<evidence type="ECO:0000256" key="3">
    <source>
        <dbReference type="ARBA" id="ARBA00022692"/>
    </source>
</evidence>
<evidence type="ECO:0000256" key="2">
    <source>
        <dbReference type="ARBA" id="ARBA00005876"/>
    </source>
</evidence>
<evidence type="ECO:0000256" key="5">
    <source>
        <dbReference type="ARBA" id="ARBA00022989"/>
    </source>
</evidence>
<evidence type="ECO:0000313" key="8">
    <source>
        <dbReference type="EMBL" id="KAJ8877281.1"/>
    </source>
</evidence>
<dbReference type="EMBL" id="JARBHB010000008">
    <property type="protein sequence ID" value="KAJ8877281.1"/>
    <property type="molecule type" value="Genomic_DNA"/>
</dbReference>
<name>A0ABQ9GZ94_9NEOP</name>
<dbReference type="Proteomes" id="UP001159363">
    <property type="component" value="Chromosome 7"/>
</dbReference>
<keyword evidence="6" id="KW-0472">Membrane</keyword>
<keyword evidence="4" id="KW-0735">Signal-anchor</keyword>
<feature type="region of interest" description="Disordered" evidence="7">
    <location>
        <begin position="794"/>
        <end position="830"/>
    </location>
</feature>
<organism evidence="8 9">
    <name type="scientific">Dryococelus australis</name>
    <dbReference type="NCBI Taxonomy" id="614101"/>
    <lineage>
        <taxon>Eukaryota</taxon>
        <taxon>Metazoa</taxon>
        <taxon>Ecdysozoa</taxon>
        <taxon>Arthropoda</taxon>
        <taxon>Hexapoda</taxon>
        <taxon>Insecta</taxon>
        <taxon>Pterygota</taxon>
        <taxon>Neoptera</taxon>
        <taxon>Polyneoptera</taxon>
        <taxon>Phasmatodea</taxon>
        <taxon>Verophasmatodea</taxon>
        <taxon>Anareolatae</taxon>
        <taxon>Phasmatidae</taxon>
        <taxon>Eurycanthinae</taxon>
        <taxon>Dryococelus</taxon>
    </lineage>
</organism>
<keyword evidence="9" id="KW-1185">Reference proteome</keyword>